<evidence type="ECO:0008006" key="3">
    <source>
        <dbReference type="Google" id="ProtNLM"/>
    </source>
</evidence>
<gene>
    <name evidence="1" type="ORF">GCWU000323_02347</name>
</gene>
<organism evidence="1 2">
    <name type="scientific">Leptotrichia hofstadii F0254</name>
    <dbReference type="NCBI Taxonomy" id="634994"/>
    <lineage>
        <taxon>Bacteria</taxon>
        <taxon>Fusobacteriati</taxon>
        <taxon>Fusobacteriota</taxon>
        <taxon>Fusobacteriia</taxon>
        <taxon>Fusobacteriales</taxon>
        <taxon>Leptotrichiaceae</taxon>
        <taxon>Leptotrichia</taxon>
    </lineage>
</organism>
<proteinExistence type="predicted"/>
<dbReference type="PROSITE" id="PS51257">
    <property type="entry name" value="PROKAR_LIPOPROTEIN"/>
    <property type="match status" value="1"/>
</dbReference>
<sequence>MRNMKKLIILVLLAMTVVGCELLNPKEWERAQQNRRNRGEECYRTSSGYFYCEDKDGNRY</sequence>
<name>C9N0I2_9FUSO</name>
<dbReference type="STRING" id="634994.GCWU000323_02347"/>
<dbReference type="HOGENOM" id="CLU_203882_0_0_0"/>
<protein>
    <recommendedName>
        <fullName evidence="3">Lipoprotein</fullName>
    </recommendedName>
</protein>
<dbReference type="AlphaFoldDB" id="C9N0I2"/>
<evidence type="ECO:0000313" key="2">
    <source>
        <dbReference type="Proteomes" id="UP000006233"/>
    </source>
</evidence>
<accession>C9N0I2</accession>
<dbReference type="EMBL" id="ACVB02000026">
    <property type="protein sequence ID" value="EEX73669.1"/>
    <property type="molecule type" value="Genomic_DNA"/>
</dbReference>
<evidence type="ECO:0000313" key="1">
    <source>
        <dbReference type="EMBL" id="EEX73669.1"/>
    </source>
</evidence>
<dbReference type="RefSeq" id="WP_006805640.1">
    <property type="nucleotide sequence ID" value="NZ_GG700633.1"/>
</dbReference>
<dbReference type="Proteomes" id="UP000006233">
    <property type="component" value="Unassembled WGS sequence"/>
</dbReference>
<reference evidence="1 2" key="1">
    <citation type="submission" date="2009-09" db="EMBL/GenBank/DDBJ databases">
        <authorList>
            <person name="Weinstock G."/>
            <person name="Sodergren E."/>
            <person name="Clifton S."/>
            <person name="Fulton L."/>
            <person name="Fulton B."/>
            <person name="Courtney L."/>
            <person name="Fronick C."/>
            <person name="Harrison M."/>
            <person name="Strong C."/>
            <person name="Farmer C."/>
            <person name="Delahaunty K."/>
            <person name="Markovic C."/>
            <person name="Hall O."/>
            <person name="Minx P."/>
            <person name="Tomlinson C."/>
            <person name="Mitreva M."/>
            <person name="Nelson J."/>
            <person name="Hou S."/>
            <person name="Wollam A."/>
            <person name="Pepin K.H."/>
            <person name="Johnson M."/>
            <person name="Bhonagiri V."/>
            <person name="Nash W.E."/>
            <person name="Warren W."/>
            <person name="Chinwalla A."/>
            <person name="Mardis E.R."/>
            <person name="Wilson R.K."/>
        </authorList>
    </citation>
    <scope>NUCLEOTIDE SEQUENCE [LARGE SCALE GENOMIC DNA]</scope>
    <source>
        <strain evidence="1 2">F0254</strain>
    </source>
</reference>
<comment type="caution">
    <text evidence="1">The sequence shown here is derived from an EMBL/GenBank/DDBJ whole genome shotgun (WGS) entry which is preliminary data.</text>
</comment>